<reference evidence="1" key="1">
    <citation type="submission" date="2021-10" db="EMBL/GenBank/DDBJ databases">
        <title>De novo Genome Assembly of Clathrus columnatus (Basidiomycota, Fungi) Using Illumina and Nanopore Sequence Data.</title>
        <authorList>
            <person name="Ogiso-Tanaka E."/>
            <person name="Itagaki H."/>
            <person name="Hosoya T."/>
            <person name="Hosaka K."/>
        </authorList>
    </citation>
    <scope>NUCLEOTIDE SEQUENCE</scope>
    <source>
        <strain evidence="1">MO-923</strain>
    </source>
</reference>
<evidence type="ECO:0000313" key="1">
    <source>
        <dbReference type="EMBL" id="GJJ08056.1"/>
    </source>
</evidence>
<name>A0AAV5A091_9AGAM</name>
<organism evidence="1 2">
    <name type="scientific">Clathrus columnatus</name>
    <dbReference type="NCBI Taxonomy" id="1419009"/>
    <lineage>
        <taxon>Eukaryota</taxon>
        <taxon>Fungi</taxon>
        <taxon>Dikarya</taxon>
        <taxon>Basidiomycota</taxon>
        <taxon>Agaricomycotina</taxon>
        <taxon>Agaricomycetes</taxon>
        <taxon>Phallomycetidae</taxon>
        <taxon>Phallales</taxon>
        <taxon>Clathraceae</taxon>
        <taxon>Clathrus</taxon>
    </lineage>
</organism>
<comment type="caution">
    <text evidence="1">The sequence shown here is derived from an EMBL/GenBank/DDBJ whole genome shotgun (WGS) entry which is preliminary data.</text>
</comment>
<evidence type="ECO:0000313" key="2">
    <source>
        <dbReference type="Proteomes" id="UP001050691"/>
    </source>
</evidence>
<keyword evidence="2" id="KW-1185">Reference proteome</keyword>
<protein>
    <submittedName>
        <fullName evidence="1">Uncharacterized protein</fullName>
    </submittedName>
</protein>
<dbReference type="EMBL" id="BPWL01000003">
    <property type="protein sequence ID" value="GJJ08056.1"/>
    <property type="molecule type" value="Genomic_DNA"/>
</dbReference>
<accession>A0AAV5A091</accession>
<gene>
    <name evidence="1" type="ORF">Clacol_002263</name>
</gene>
<dbReference type="AlphaFoldDB" id="A0AAV5A091"/>
<dbReference type="Proteomes" id="UP001050691">
    <property type="component" value="Unassembled WGS sequence"/>
</dbReference>
<proteinExistence type="predicted"/>
<sequence>MSPLYSITNTASFASKMSSPDPYEDPFSQADNNYHFRVPTPSSIYPRPNPNETLSALFDVNESLPPEKRLPHEILLLIKDEVHMVGSKYAELRSKWTPVLQPIRPYPPGAKLLWITFDKNKKTFLVSEEYKDRSEEEIYSWFIFSSANFLYRVRCLFPEIHVQSSTIPEQEAVTWEAGLRHKESGVLLILTEHDAFIKLIKTGGDTGKAFIEDVRQLLNMLFGTVDGKRFYYYHPAADAELPAADQRYLAEPGPRHAVPEDITRGTSCRLWKAIFQTPIDVLTSSTYKSVLQQLKYDTNSRKVDLEHGTENLTSIMSSSLLYLRLLCQWCVDPANVYDRHPVISVWQVHLQHDLQDVRLLFLDDRGLFDIRVDGDENLVMNDIVALVDMLFSDQCCHLLPILVGTFDTL</sequence>